<comment type="caution">
    <text evidence="2">The sequence shown here is derived from an EMBL/GenBank/DDBJ whole genome shotgun (WGS) entry which is preliminary data.</text>
</comment>
<dbReference type="InterPro" id="IPR055259">
    <property type="entry name" value="YkvP/CgeB_Glyco_trans-like"/>
</dbReference>
<feature type="domain" description="Spore protein YkvP/CgeB glycosyl transferase-like" evidence="1">
    <location>
        <begin position="190"/>
        <end position="301"/>
    </location>
</feature>
<evidence type="ECO:0000313" key="2">
    <source>
        <dbReference type="EMBL" id="GAA2200395.1"/>
    </source>
</evidence>
<organism evidence="2 3">
    <name type="scientific">Sinomonas flava</name>
    <dbReference type="NCBI Taxonomy" id="496857"/>
    <lineage>
        <taxon>Bacteria</taxon>
        <taxon>Bacillati</taxon>
        <taxon>Actinomycetota</taxon>
        <taxon>Actinomycetes</taxon>
        <taxon>Micrococcales</taxon>
        <taxon>Micrococcaceae</taxon>
        <taxon>Sinomonas</taxon>
    </lineage>
</organism>
<sequence length="713" mass="78193">MSTYDTGRPPRLLWFRSIRPGLPAFLAGHLAEQVRTMSRFFEVRVVDASGDYDEICDQFEPDLCMFESGVYAGERELRNTSAHPQVPKLGFLHADAFDASRAAFVTDMARWGVSSYVTTSMSMGDYTPEIGERLFVWPNMVDPGMYANVRRQHLVPVLLTGSRARHYPWRNAVSRVLEENFTTISMPHFGWAGERGTERMAWGQDYARLLAAAAFIPTCGTVTKDLVRKHLEIPAAGACLVTQRTPAVVAAGFRDMVNCVFAEADDVVDRLETLLADPDRLAAITEAGRDWVLEHHTAEHRDQVLQWYRIVSHYGPGTAVTQSWPDGRLAPVPSEVGPSQRLLASDGLDRHDIAAGWEALSRRNPAAAERAFGRALNYFFIPEAAVGMTHASLQRGDVRAAQEWVSRLLVTSLSHYGAPEPDPVFWAYQIRVHVCSGDMPSAMEAAARYPALRHPELDRIRAAVLARRLGTAGRTEEPRASAIRPSIAPPPPVDESAWMLELKVMVSACSPKRVDLTRGVRALVPALPSPVAASWGRGRVAALASRHAAGRVRSAPVAALRGRLAPIKRRLMSDPAAREVAAVLEDEPVSSAAIVGAARSRVSRAVREALTANPHVRHIRDDGQLNPAEERQLVFVSRAGWPLIGGIGPLLNARVVVLEGTTRPDAARALEDLIDRGRFAVVVHVPRYKDGCAVLRHLDVPRGASEVGGPWSD</sequence>
<dbReference type="Pfam" id="PF13524">
    <property type="entry name" value="Glyco_trans_1_2"/>
    <property type="match status" value="1"/>
</dbReference>
<gene>
    <name evidence="2" type="ORF">GCM10009849_20710</name>
</gene>
<keyword evidence="3" id="KW-1185">Reference proteome</keyword>
<accession>A0ABN3BU39</accession>
<proteinExistence type="predicted"/>
<dbReference type="Proteomes" id="UP001500432">
    <property type="component" value="Unassembled WGS sequence"/>
</dbReference>
<name>A0ABN3BU39_9MICC</name>
<dbReference type="EMBL" id="BAAAQW010000005">
    <property type="protein sequence ID" value="GAA2200395.1"/>
    <property type="molecule type" value="Genomic_DNA"/>
</dbReference>
<protein>
    <recommendedName>
        <fullName evidence="1">Spore protein YkvP/CgeB glycosyl transferase-like domain-containing protein</fullName>
    </recommendedName>
</protein>
<reference evidence="2 3" key="1">
    <citation type="journal article" date="2019" name="Int. J. Syst. Evol. Microbiol.">
        <title>The Global Catalogue of Microorganisms (GCM) 10K type strain sequencing project: providing services to taxonomists for standard genome sequencing and annotation.</title>
        <authorList>
            <consortium name="The Broad Institute Genomics Platform"/>
            <consortium name="The Broad Institute Genome Sequencing Center for Infectious Disease"/>
            <person name="Wu L."/>
            <person name="Ma J."/>
        </authorList>
    </citation>
    <scope>NUCLEOTIDE SEQUENCE [LARGE SCALE GENOMIC DNA]</scope>
    <source>
        <strain evidence="2 3">JCM 16034</strain>
    </source>
</reference>
<evidence type="ECO:0000313" key="3">
    <source>
        <dbReference type="Proteomes" id="UP001500432"/>
    </source>
</evidence>
<evidence type="ECO:0000259" key="1">
    <source>
        <dbReference type="Pfam" id="PF13524"/>
    </source>
</evidence>